<name>A0ABW9Z8B6_9FLAO</name>
<reference evidence="2" key="1">
    <citation type="submission" date="2020-01" db="EMBL/GenBank/DDBJ databases">
        <title>Sphingomonas sp. strain CSW-10.</title>
        <authorList>
            <person name="Chen W.-M."/>
        </authorList>
    </citation>
    <scope>NUCLEOTIDE SEQUENCE [LARGE SCALE GENOMIC DNA]</scope>
    <source>
        <strain evidence="2">NST-5</strain>
    </source>
</reference>
<dbReference type="EMBL" id="JAABLM010000002">
    <property type="protein sequence ID" value="NBL64084.1"/>
    <property type="molecule type" value="Genomic_DNA"/>
</dbReference>
<accession>A0ABW9Z8B6</accession>
<evidence type="ECO:0000313" key="2">
    <source>
        <dbReference type="Proteomes" id="UP000798602"/>
    </source>
</evidence>
<dbReference type="Proteomes" id="UP000798602">
    <property type="component" value="Unassembled WGS sequence"/>
</dbReference>
<dbReference type="RefSeq" id="WP_166535903.1">
    <property type="nucleotide sequence ID" value="NZ_JAABLM010000002.1"/>
</dbReference>
<evidence type="ECO:0000313" key="1">
    <source>
        <dbReference type="EMBL" id="NBL64084.1"/>
    </source>
</evidence>
<comment type="caution">
    <text evidence="1">The sequence shown here is derived from an EMBL/GenBank/DDBJ whole genome shotgun (WGS) entry which is preliminary data.</text>
</comment>
<proteinExistence type="predicted"/>
<organism evidence="1 2">
    <name type="scientific">Flavobacterium ichthyis</name>
    <dbReference type="NCBI Taxonomy" id="2698827"/>
    <lineage>
        <taxon>Bacteria</taxon>
        <taxon>Pseudomonadati</taxon>
        <taxon>Bacteroidota</taxon>
        <taxon>Flavobacteriia</taxon>
        <taxon>Flavobacteriales</taxon>
        <taxon>Flavobacteriaceae</taxon>
        <taxon>Flavobacterium</taxon>
    </lineage>
</organism>
<sequence length="173" mass="20373">MEPVKIFFFALASFFGVENQRILADKTLVTVYPQKNQIEIIQENIFAIVPTSQDLEPAKAEWDNLYHYKQNGEKWSDDLAYFSDKKIEFSENKKGITAKITLTYTHPNDMAAMGIWYNEDENQFAMNYIPEHNLKTKDGKKNDIFWNFDGKKDFSFTLEPFRAIPRNKKFTDF</sequence>
<evidence type="ECO:0008006" key="3">
    <source>
        <dbReference type="Google" id="ProtNLM"/>
    </source>
</evidence>
<keyword evidence="2" id="KW-1185">Reference proteome</keyword>
<protein>
    <recommendedName>
        <fullName evidence="3">Aminopeptidase</fullName>
    </recommendedName>
</protein>
<gene>
    <name evidence="1" type="ORF">GV828_02585</name>
</gene>